<gene>
    <name evidence="2" type="ORF">NKR19_g1254</name>
</gene>
<evidence type="ECO:0000313" key="3">
    <source>
        <dbReference type="Proteomes" id="UP001174691"/>
    </source>
</evidence>
<feature type="compositionally biased region" description="Low complexity" evidence="1">
    <location>
        <begin position="290"/>
        <end position="306"/>
    </location>
</feature>
<feature type="compositionally biased region" description="Polar residues" evidence="1">
    <location>
        <begin position="277"/>
        <end position="289"/>
    </location>
</feature>
<feature type="compositionally biased region" description="Polar residues" evidence="1">
    <location>
        <begin position="383"/>
        <end position="393"/>
    </location>
</feature>
<keyword evidence="3" id="KW-1185">Reference proteome</keyword>
<feature type="compositionally biased region" description="Polar residues" evidence="1">
    <location>
        <begin position="81"/>
        <end position="98"/>
    </location>
</feature>
<feature type="compositionally biased region" description="Polar residues" evidence="1">
    <location>
        <begin position="409"/>
        <end position="432"/>
    </location>
</feature>
<feature type="compositionally biased region" description="Polar residues" evidence="1">
    <location>
        <begin position="319"/>
        <end position="330"/>
    </location>
</feature>
<feature type="compositionally biased region" description="Basic and acidic residues" evidence="1">
    <location>
        <begin position="222"/>
        <end position="273"/>
    </location>
</feature>
<feature type="region of interest" description="Disordered" evidence="1">
    <location>
        <begin position="121"/>
        <end position="447"/>
    </location>
</feature>
<dbReference type="EMBL" id="JANBVN010000011">
    <property type="protein sequence ID" value="KAJ9164625.1"/>
    <property type="molecule type" value="Genomic_DNA"/>
</dbReference>
<name>A0AA38SD23_9PEZI</name>
<proteinExistence type="predicted"/>
<evidence type="ECO:0000256" key="1">
    <source>
        <dbReference type="SAM" id="MobiDB-lite"/>
    </source>
</evidence>
<protein>
    <submittedName>
        <fullName evidence="2">Uncharacterized protein</fullName>
    </submittedName>
</protein>
<feature type="compositionally biased region" description="Low complexity" evidence="1">
    <location>
        <begin position="394"/>
        <end position="408"/>
    </location>
</feature>
<feature type="region of interest" description="Disordered" evidence="1">
    <location>
        <begin position="36"/>
        <end position="109"/>
    </location>
</feature>
<reference evidence="2" key="1">
    <citation type="submission" date="2022-07" db="EMBL/GenBank/DDBJ databases">
        <title>Fungi with potential for degradation of polypropylene.</title>
        <authorList>
            <person name="Gostincar C."/>
        </authorList>
    </citation>
    <scope>NUCLEOTIDE SEQUENCE</scope>
    <source>
        <strain evidence="2">EXF-13287</strain>
    </source>
</reference>
<dbReference type="AlphaFoldDB" id="A0AA38SD23"/>
<organism evidence="2 3">
    <name type="scientific">Coniochaeta hoffmannii</name>
    <dbReference type="NCBI Taxonomy" id="91930"/>
    <lineage>
        <taxon>Eukaryota</taxon>
        <taxon>Fungi</taxon>
        <taxon>Dikarya</taxon>
        <taxon>Ascomycota</taxon>
        <taxon>Pezizomycotina</taxon>
        <taxon>Sordariomycetes</taxon>
        <taxon>Sordariomycetidae</taxon>
        <taxon>Coniochaetales</taxon>
        <taxon>Coniochaetaceae</taxon>
        <taxon>Coniochaeta</taxon>
    </lineage>
</organism>
<feature type="compositionally biased region" description="Acidic residues" evidence="1">
    <location>
        <begin position="435"/>
        <end position="447"/>
    </location>
</feature>
<accession>A0AA38SD23</accession>
<dbReference type="Proteomes" id="UP001174691">
    <property type="component" value="Unassembled WGS sequence"/>
</dbReference>
<comment type="caution">
    <text evidence="2">The sequence shown here is derived from an EMBL/GenBank/DDBJ whole genome shotgun (WGS) entry which is preliminary data.</text>
</comment>
<evidence type="ECO:0000313" key="2">
    <source>
        <dbReference type="EMBL" id="KAJ9164625.1"/>
    </source>
</evidence>
<sequence>MGASLSTLGGWTLVLCVAGYYAFRYVDTGKKKELARAAAQQKKRVEDRVAPLAQKENKKAKRQRVESSVNDGDRSDKASKAKQQQPTSRQPLATSTNQKKADYSSDDDVDNKEFAKQLVSIKQGTSFTGPKKSDEKRTKSVKQSRAQEVEATPKAPAKISAPSSTAGADADDDQSPIASPEFTAADSRDVTDMLEQSGGTGPSVLRLTDIDKATKPNNKKTKAPETKETKKQRQNRAKAEAARLAREAEEAERKVKLEQQRRTARLAEGRAAKDGSLFTNATAPKSSAWSTNGVNGSNGTPSNGSSEALPVQPLDTSDHANQTDTSQASARSVEKSSDNWVSSLPSEEEQLSLLQDQENWNTVTSKKSRRKTRENITSDDNYETSSVGSNVNKPQTVVPVTHKPVVTTSQSSQTVKPNGQPSTVGKQSSFAALSNDDDDEQEQEWDV</sequence>